<organism evidence="15 16">
    <name type="scientific">Paramagnetospirillum caucaseum</name>
    <dbReference type="NCBI Taxonomy" id="1244869"/>
    <lineage>
        <taxon>Bacteria</taxon>
        <taxon>Pseudomonadati</taxon>
        <taxon>Pseudomonadota</taxon>
        <taxon>Alphaproteobacteria</taxon>
        <taxon>Rhodospirillales</taxon>
        <taxon>Magnetospirillaceae</taxon>
        <taxon>Paramagnetospirillum</taxon>
    </lineage>
</organism>
<reference evidence="15 16" key="1">
    <citation type="journal article" date="2014" name="Genome Announc.">
        <title>Draft Genome Sequence of Magnetospirillum sp. Strain SO-1, a Freshwater Magnetotactic Bacterium Isolated from the Ol'khovka River, Russia.</title>
        <authorList>
            <person name="Grouzdev D.S."/>
            <person name="Dziuba M.V."/>
            <person name="Sukhacheva M.S."/>
            <person name="Mardanov A.V."/>
            <person name="Beletskiy A.V."/>
            <person name="Kuznetsov B.B."/>
            <person name="Skryabin K.G."/>
        </authorList>
    </citation>
    <scope>NUCLEOTIDE SEQUENCE [LARGE SCALE GENOMIC DNA]</scope>
    <source>
        <strain evidence="15 16">SO-1</strain>
    </source>
</reference>
<dbReference type="InterPro" id="IPR011060">
    <property type="entry name" value="RibuloseP-bd_barrel"/>
</dbReference>
<keyword evidence="7 14" id="KW-0368">Histidine biosynthesis</keyword>
<dbReference type="EC" id="4.3.2.10" evidence="4"/>
<dbReference type="EMBL" id="AONQ01000037">
    <property type="protein sequence ID" value="EME69305.1"/>
    <property type="molecule type" value="Genomic_DNA"/>
</dbReference>
<evidence type="ECO:0000256" key="6">
    <source>
        <dbReference type="ARBA" id="ARBA00022605"/>
    </source>
</evidence>
<keyword evidence="15" id="KW-0413">Isomerase</keyword>
<name>M2Z4L7_9PROT</name>
<comment type="pathway">
    <text evidence="1">Amino-acid biosynthesis; L-histidine biosynthesis; L-histidine from 5-phospho-alpha-D-ribose 1-diphosphate: step 5/9.</text>
</comment>
<dbReference type="STRING" id="1244869.H261_13855"/>
<gene>
    <name evidence="15" type="ORF">H261_13855</name>
</gene>
<dbReference type="Proteomes" id="UP000011744">
    <property type="component" value="Unassembled WGS sequence"/>
</dbReference>
<dbReference type="Gene3D" id="3.20.20.70">
    <property type="entry name" value="Aldolase class I"/>
    <property type="match status" value="1"/>
</dbReference>
<evidence type="ECO:0000256" key="14">
    <source>
        <dbReference type="RuleBase" id="RU003657"/>
    </source>
</evidence>
<accession>M2Z4L7</accession>
<keyword evidence="16" id="KW-1185">Reference proteome</keyword>
<evidence type="ECO:0000313" key="15">
    <source>
        <dbReference type="EMBL" id="EME69305.1"/>
    </source>
</evidence>
<dbReference type="GO" id="GO:0000107">
    <property type="term" value="F:imidazoleglycerol-phosphate synthase activity"/>
    <property type="evidence" value="ECO:0007669"/>
    <property type="project" value="InterPro"/>
</dbReference>
<dbReference type="OrthoDB" id="9781903at2"/>
<dbReference type="PANTHER" id="PTHR21235">
    <property type="entry name" value="IMIDAZOLE GLYCEROL PHOSPHATE SYNTHASE SUBUNIT HISF/H IGP SYNTHASE SUBUNIT HISF/H"/>
    <property type="match status" value="1"/>
</dbReference>
<protein>
    <recommendedName>
        <fullName evidence="5">Imidazole glycerol phosphate synthase subunit HisF</fullName>
        <ecNumber evidence="4">4.3.2.10</ecNumber>
    </recommendedName>
    <alternativeName>
        <fullName evidence="10">IGP synthase cyclase subunit</fullName>
    </alternativeName>
    <alternativeName>
        <fullName evidence="11">IGP synthase subunit HisF</fullName>
    </alternativeName>
    <alternativeName>
        <fullName evidence="12">ImGP synthase subunit HisF</fullName>
    </alternativeName>
</protein>
<dbReference type="SUPFAM" id="SSF51366">
    <property type="entry name" value="Ribulose-phoshate binding barrel"/>
    <property type="match status" value="1"/>
</dbReference>
<evidence type="ECO:0000256" key="4">
    <source>
        <dbReference type="ARBA" id="ARBA00012809"/>
    </source>
</evidence>
<comment type="caution">
    <text evidence="15">The sequence shown here is derived from an EMBL/GenBank/DDBJ whole genome shotgun (WGS) entry which is preliminary data.</text>
</comment>
<dbReference type="eggNOG" id="COG0107">
    <property type="taxonomic scope" value="Bacteria"/>
</dbReference>
<keyword evidence="8" id="KW-0456">Lyase</keyword>
<comment type="similarity">
    <text evidence="2 14">Belongs to the HisA/HisF family.</text>
</comment>
<evidence type="ECO:0000256" key="7">
    <source>
        <dbReference type="ARBA" id="ARBA00023102"/>
    </source>
</evidence>
<evidence type="ECO:0000313" key="16">
    <source>
        <dbReference type="Proteomes" id="UP000011744"/>
    </source>
</evidence>
<dbReference type="AlphaFoldDB" id="M2Z4L7"/>
<dbReference type="InterPro" id="IPR050064">
    <property type="entry name" value="IGPS_HisA/HisF"/>
</dbReference>
<evidence type="ECO:0000256" key="2">
    <source>
        <dbReference type="ARBA" id="ARBA00009667"/>
    </source>
</evidence>
<dbReference type="UniPathway" id="UPA00031">
    <property type="reaction ID" value="UER00010"/>
</dbReference>
<dbReference type="PANTHER" id="PTHR21235:SF2">
    <property type="entry name" value="IMIDAZOLE GLYCEROL PHOSPHATE SYNTHASE HISHF"/>
    <property type="match status" value="1"/>
</dbReference>
<dbReference type="PATRIC" id="fig|1244869.3.peg.2792"/>
<dbReference type="GO" id="GO:0000105">
    <property type="term" value="P:L-histidine biosynthetic process"/>
    <property type="evidence" value="ECO:0007669"/>
    <property type="project" value="UniProtKB-UniPathway"/>
</dbReference>
<evidence type="ECO:0000256" key="10">
    <source>
        <dbReference type="ARBA" id="ARBA00030264"/>
    </source>
</evidence>
<keyword evidence="6 14" id="KW-0028">Amino-acid biosynthesis</keyword>
<dbReference type="RefSeq" id="WP_008618561.1">
    <property type="nucleotide sequence ID" value="NZ_AONQ01000037.1"/>
</dbReference>
<comment type="subunit">
    <text evidence="3">Heterodimer of HisH and HisF.</text>
</comment>
<dbReference type="CDD" id="cd04731">
    <property type="entry name" value="HisF"/>
    <property type="match status" value="1"/>
</dbReference>
<dbReference type="Pfam" id="PF00977">
    <property type="entry name" value="His_biosynth"/>
    <property type="match status" value="1"/>
</dbReference>
<dbReference type="InterPro" id="IPR013785">
    <property type="entry name" value="Aldolase_TIM"/>
</dbReference>
<dbReference type="InterPro" id="IPR004651">
    <property type="entry name" value="HisF"/>
</dbReference>
<evidence type="ECO:0000256" key="1">
    <source>
        <dbReference type="ARBA" id="ARBA00005091"/>
    </source>
</evidence>
<evidence type="ECO:0000256" key="12">
    <source>
        <dbReference type="ARBA" id="ARBA00032401"/>
    </source>
</evidence>
<evidence type="ECO:0000256" key="5">
    <source>
        <dbReference type="ARBA" id="ARBA00016318"/>
    </source>
</evidence>
<evidence type="ECO:0000256" key="9">
    <source>
        <dbReference type="ARBA" id="ARBA00025475"/>
    </source>
</evidence>
<dbReference type="GO" id="GO:0016829">
    <property type="term" value="F:lyase activity"/>
    <property type="evidence" value="ECO:0007669"/>
    <property type="project" value="UniProtKB-KW"/>
</dbReference>
<dbReference type="GO" id="GO:0016853">
    <property type="term" value="F:isomerase activity"/>
    <property type="evidence" value="ECO:0007669"/>
    <property type="project" value="UniProtKB-KW"/>
</dbReference>
<proteinExistence type="inferred from homology"/>
<evidence type="ECO:0000256" key="3">
    <source>
        <dbReference type="ARBA" id="ARBA00011152"/>
    </source>
</evidence>
<dbReference type="InterPro" id="IPR006062">
    <property type="entry name" value="His_biosynth"/>
</dbReference>
<sequence>MTVRLIARLDIKAPNLVKGIQLEGLRVLGKPELFARHYSAEGIDELFYQDAVASLYERNSLLDIIERTSREIFIPLCVGGGLRSVDDIRVALQSGADKVSINTAAINRPEFIAEAANMFGSSTIVVAIEAIRQPDGRHLCFTDCGREFTGRDAITWAKQVAASGAGEILLTSVDRDGTGKGFDLELIAAIAAAVPIPVIAHGGAGTPAHVCEAVTTAGADAVAVASILHYHTIQVTDVGTSSSHAHYGHSARGVQPNSVDSLKQAMAAAHIPVRPAVTDHD</sequence>
<evidence type="ECO:0000256" key="13">
    <source>
        <dbReference type="ARBA" id="ARBA00047838"/>
    </source>
</evidence>
<comment type="function">
    <text evidence="9">IGPS catalyzes the conversion of PRFAR and glutamine to IGP, AICAR and glutamate. The HisF subunit catalyzes the cyclization activity that produces IGP and AICAR from PRFAR using the ammonia provided by the HisH subunit.</text>
</comment>
<evidence type="ECO:0000256" key="8">
    <source>
        <dbReference type="ARBA" id="ARBA00023239"/>
    </source>
</evidence>
<evidence type="ECO:0000256" key="11">
    <source>
        <dbReference type="ARBA" id="ARBA00031409"/>
    </source>
</evidence>
<comment type="catalytic activity">
    <reaction evidence="13">
        <text>5-[(5-phospho-1-deoxy-D-ribulos-1-ylimino)methylamino]-1-(5-phospho-beta-D-ribosyl)imidazole-4-carboxamide + L-glutamine = D-erythro-1-(imidazol-4-yl)glycerol 3-phosphate + 5-amino-1-(5-phospho-beta-D-ribosyl)imidazole-4-carboxamide + L-glutamate + H(+)</text>
        <dbReference type="Rhea" id="RHEA:24793"/>
        <dbReference type="ChEBI" id="CHEBI:15378"/>
        <dbReference type="ChEBI" id="CHEBI:29985"/>
        <dbReference type="ChEBI" id="CHEBI:58278"/>
        <dbReference type="ChEBI" id="CHEBI:58359"/>
        <dbReference type="ChEBI" id="CHEBI:58475"/>
        <dbReference type="ChEBI" id="CHEBI:58525"/>
        <dbReference type="EC" id="4.3.2.10"/>
    </reaction>
</comment>